<name>A0A8J3IJ86_9CHLR</name>
<reference evidence="2" key="1">
    <citation type="submission" date="2020-10" db="EMBL/GenBank/DDBJ databases">
        <title>Taxonomic study of unclassified bacteria belonging to the class Ktedonobacteria.</title>
        <authorList>
            <person name="Yabe S."/>
            <person name="Wang C.M."/>
            <person name="Zheng Y."/>
            <person name="Sakai Y."/>
            <person name="Cavaletti L."/>
            <person name="Monciardini P."/>
            <person name="Donadio S."/>
        </authorList>
    </citation>
    <scope>NUCLEOTIDE SEQUENCE</scope>
    <source>
        <strain evidence="2">ID150040</strain>
    </source>
</reference>
<evidence type="ECO:0000259" key="1">
    <source>
        <dbReference type="Pfam" id="PF12773"/>
    </source>
</evidence>
<evidence type="ECO:0000313" key="3">
    <source>
        <dbReference type="Proteomes" id="UP000597444"/>
    </source>
</evidence>
<dbReference type="AlphaFoldDB" id="A0A8J3IJ86"/>
<keyword evidence="3" id="KW-1185">Reference proteome</keyword>
<proteinExistence type="predicted"/>
<sequence>MSQFYVVPNIYTDMSDQSQGYFAFRFTCHRCYWQIETTPIRSTVATVSNIADIGIGLLGGMWGRAAEAGQKIYGSRWHNEQAEALQKSWAEIKHHFHFCPKCSSTVCNRCFNVGINLCTGCAPDLRADGAHFQHELNIDAQRQQIEKSYQAPQFNVNAIPSAVTPDMIQPATPPALPGRPGQQASIAAPSPAAIAGFSTPGYPKTVMCPTCRRMGPPGKFCQDCGTKLPLPDLFCPKCASPVGEGARFCAECGTKVVSG</sequence>
<evidence type="ECO:0000313" key="2">
    <source>
        <dbReference type="EMBL" id="GHO92419.1"/>
    </source>
</evidence>
<accession>A0A8J3IJ86</accession>
<protein>
    <recommendedName>
        <fullName evidence="1">DZANK-type domain-containing protein</fullName>
    </recommendedName>
</protein>
<feature type="domain" description="DZANK-type" evidence="1">
    <location>
        <begin position="208"/>
        <end position="253"/>
    </location>
</feature>
<dbReference type="InterPro" id="IPR025874">
    <property type="entry name" value="DZR"/>
</dbReference>
<gene>
    <name evidence="2" type="ORF">KSF_024670</name>
</gene>
<dbReference type="EMBL" id="BNJK01000001">
    <property type="protein sequence ID" value="GHO92419.1"/>
    <property type="molecule type" value="Genomic_DNA"/>
</dbReference>
<dbReference type="RefSeq" id="WP_220203255.1">
    <property type="nucleotide sequence ID" value="NZ_BNJK01000001.1"/>
</dbReference>
<dbReference type="Proteomes" id="UP000597444">
    <property type="component" value="Unassembled WGS sequence"/>
</dbReference>
<organism evidence="2 3">
    <name type="scientific">Reticulibacter mediterranei</name>
    <dbReference type="NCBI Taxonomy" id="2778369"/>
    <lineage>
        <taxon>Bacteria</taxon>
        <taxon>Bacillati</taxon>
        <taxon>Chloroflexota</taxon>
        <taxon>Ktedonobacteria</taxon>
        <taxon>Ktedonobacterales</taxon>
        <taxon>Reticulibacteraceae</taxon>
        <taxon>Reticulibacter</taxon>
    </lineage>
</organism>
<comment type="caution">
    <text evidence="2">The sequence shown here is derived from an EMBL/GenBank/DDBJ whole genome shotgun (WGS) entry which is preliminary data.</text>
</comment>
<dbReference type="Pfam" id="PF12773">
    <property type="entry name" value="DZR"/>
    <property type="match status" value="1"/>
</dbReference>